<reference evidence="1" key="1">
    <citation type="submission" date="2023-03" db="EMBL/GenBank/DDBJ databases">
        <title>Massive genome expansion in bonnet fungi (Mycena s.s.) driven by repeated elements and novel gene families across ecological guilds.</title>
        <authorList>
            <consortium name="Lawrence Berkeley National Laboratory"/>
            <person name="Harder C.B."/>
            <person name="Miyauchi S."/>
            <person name="Viragh M."/>
            <person name="Kuo A."/>
            <person name="Thoen E."/>
            <person name="Andreopoulos B."/>
            <person name="Lu D."/>
            <person name="Skrede I."/>
            <person name="Drula E."/>
            <person name="Henrissat B."/>
            <person name="Morin E."/>
            <person name="Kohler A."/>
            <person name="Barry K."/>
            <person name="LaButti K."/>
            <person name="Morin E."/>
            <person name="Salamov A."/>
            <person name="Lipzen A."/>
            <person name="Mereny Z."/>
            <person name="Hegedus B."/>
            <person name="Baldrian P."/>
            <person name="Stursova M."/>
            <person name="Weitz H."/>
            <person name="Taylor A."/>
            <person name="Grigoriev I.V."/>
            <person name="Nagy L.G."/>
            <person name="Martin F."/>
            <person name="Kauserud H."/>
        </authorList>
    </citation>
    <scope>NUCLEOTIDE SEQUENCE</scope>
    <source>
        <strain evidence="1">CBHHK182m</strain>
    </source>
</reference>
<name>A0AAD7H048_9AGAR</name>
<protein>
    <submittedName>
        <fullName evidence="1">Uncharacterized protein</fullName>
    </submittedName>
</protein>
<dbReference type="AlphaFoldDB" id="A0AAD7H048"/>
<dbReference type="Proteomes" id="UP001215598">
    <property type="component" value="Unassembled WGS sequence"/>
</dbReference>
<evidence type="ECO:0000313" key="1">
    <source>
        <dbReference type="EMBL" id="KAJ7709224.1"/>
    </source>
</evidence>
<accession>A0AAD7H048</accession>
<gene>
    <name evidence="1" type="ORF">B0H16DRAFT_1745985</name>
</gene>
<evidence type="ECO:0000313" key="2">
    <source>
        <dbReference type="Proteomes" id="UP001215598"/>
    </source>
</evidence>
<proteinExistence type="predicted"/>
<organism evidence="1 2">
    <name type="scientific">Mycena metata</name>
    <dbReference type="NCBI Taxonomy" id="1033252"/>
    <lineage>
        <taxon>Eukaryota</taxon>
        <taxon>Fungi</taxon>
        <taxon>Dikarya</taxon>
        <taxon>Basidiomycota</taxon>
        <taxon>Agaricomycotina</taxon>
        <taxon>Agaricomycetes</taxon>
        <taxon>Agaricomycetidae</taxon>
        <taxon>Agaricales</taxon>
        <taxon>Marasmiineae</taxon>
        <taxon>Mycenaceae</taxon>
        <taxon>Mycena</taxon>
    </lineage>
</organism>
<sequence length="243" mass="27590">MPPFLLLDRFHPVSTATSESEWMNYLNRGIPSPLLNPYSRTILARSERPEKKIKPVLVLACKFPEEGQEAGEIFPIASHSLSPRGLLAPCLIETRWRVDDSNAPAEHEECLFELHIGMTPNQLASGDLAPRRRYKYGGWWLVVDMDAELGARRPLRWNESCGDAQATTTTSNSLRDDQVLVPIPLGRLRADASTQTRCLYPRILKLRRLRNDHTLVPIRLMTEEWFTSPSTARTYFQAKGAAH</sequence>
<dbReference type="EMBL" id="JARKIB010000424">
    <property type="protein sequence ID" value="KAJ7709224.1"/>
    <property type="molecule type" value="Genomic_DNA"/>
</dbReference>
<keyword evidence="2" id="KW-1185">Reference proteome</keyword>
<comment type="caution">
    <text evidence="1">The sequence shown here is derived from an EMBL/GenBank/DDBJ whole genome shotgun (WGS) entry which is preliminary data.</text>
</comment>